<evidence type="ECO:0000313" key="2">
    <source>
        <dbReference type="Proteomes" id="UP000825729"/>
    </source>
</evidence>
<keyword evidence="2" id="KW-1185">Reference proteome</keyword>
<accession>A0AAV7FCM2</accession>
<comment type="caution">
    <text evidence="1">The sequence shown here is derived from an EMBL/GenBank/DDBJ whole genome shotgun (WGS) entry which is preliminary data.</text>
</comment>
<gene>
    <name evidence="1" type="ORF">H6P81_002304</name>
</gene>
<sequence length="70" mass="7798">MSLGCGFFPSQNLILRTITGGRSRAGAHFNENYSGARGKRMKVKILLVFEILWNLNRVACCGFLDMGCTR</sequence>
<dbReference type="AlphaFoldDB" id="A0AAV7FCM2"/>
<evidence type="ECO:0000313" key="1">
    <source>
        <dbReference type="EMBL" id="KAG9457796.1"/>
    </source>
</evidence>
<proteinExistence type="predicted"/>
<dbReference type="EMBL" id="JAINDJ010000002">
    <property type="protein sequence ID" value="KAG9457796.1"/>
    <property type="molecule type" value="Genomic_DNA"/>
</dbReference>
<organism evidence="1 2">
    <name type="scientific">Aristolochia fimbriata</name>
    <name type="common">White veined hardy Dutchman's pipe vine</name>
    <dbReference type="NCBI Taxonomy" id="158543"/>
    <lineage>
        <taxon>Eukaryota</taxon>
        <taxon>Viridiplantae</taxon>
        <taxon>Streptophyta</taxon>
        <taxon>Embryophyta</taxon>
        <taxon>Tracheophyta</taxon>
        <taxon>Spermatophyta</taxon>
        <taxon>Magnoliopsida</taxon>
        <taxon>Magnoliidae</taxon>
        <taxon>Piperales</taxon>
        <taxon>Aristolochiaceae</taxon>
        <taxon>Aristolochia</taxon>
    </lineage>
</organism>
<dbReference type="Proteomes" id="UP000825729">
    <property type="component" value="Unassembled WGS sequence"/>
</dbReference>
<name>A0AAV7FCM2_ARIFI</name>
<protein>
    <submittedName>
        <fullName evidence="1">Uncharacterized protein</fullName>
    </submittedName>
</protein>
<reference evidence="1 2" key="1">
    <citation type="submission" date="2021-07" db="EMBL/GenBank/DDBJ databases">
        <title>The Aristolochia fimbriata genome: insights into angiosperm evolution, floral development and chemical biosynthesis.</title>
        <authorList>
            <person name="Jiao Y."/>
        </authorList>
    </citation>
    <scope>NUCLEOTIDE SEQUENCE [LARGE SCALE GENOMIC DNA]</scope>
    <source>
        <strain evidence="1">IBCAS-2021</strain>
        <tissue evidence="1">Leaf</tissue>
    </source>
</reference>